<dbReference type="EMBL" id="DS469677">
    <property type="protein sequence ID" value="EDO36160.1"/>
    <property type="molecule type" value="Genomic_DNA"/>
</dbReference>
<dbReference type="HAMAP" id="MF_03172">
    <property type="entry name" value="Adenylate_kinase_UMP_CMP_kin"/>
    <property type="match status" value="1"/>
</dbReference>
<keyword evidence="4 9" id="KW-0418">Kinase</keyword>
<evidence type="ECO:0000256" key="5">
    <source>
        <dbReference type="ARBA" id="ARBA00022840"/>
    </source>
</evidence>
<keyword evidence="11" id="KW-1185">Reference proteome</keyword>
<evidence type="ECO:0000256" key="9">
    <source>
        <dbReference type="HAMAP-Rule" id="MF_03172"/>
    </source>
</evidence>
<dbReference type="NCBIfam" id="TIGR01359">
    <property type="entry name" value="UMP_CMP_kin_fam"/>
    <property type="match status" value="1"/>
</dbReference>
<name>A7SJH0_NEMVE</name>
<dbReference type="Gene3D" id="3.40.50.300">
    <property type="entry name" value="P-loop containing nucleotide triphosphate hydrolases"/>
    <property type="match status" value="1"/>
</dbReference>
<evidence type="ECO:0000256" key="8">
    <source>
        <dbReference type="ARBA" id="ARBA00048116"/>
    </source>
</evidence>
<dbReference type="GO" id="GO:0033862">
    <property type="term" value="F:UMP kinase activity"/>
    <property type="evidence" value="ECO:0000318"/>
    <property type="project" value="GO_Central"/>
</dbReference>
<dbReference type="GO" id="GO:0036430">
    <property type="term" value="F:CMP kinase activity"/>
    <property type="evidence" value="ECO:0007669"/>
    <property type="project" value="RHEA"/>
</dbReference>
<evidence type="ECO:0000313" key="10">
    <source>
        <dbReference type="EMBL" id="EDO36160.1"/>
    </source>
</evidence>
<dbReference type="InParanoid" id="A7SJH0"/>
<dbReference type="HAMAP" id="MF_00235">
    <property type="entry name" value="Adenylate_kinase_Adk"/>
    <property type="match status" value="1"/>
</dbReference>
<dbReference type="GO" id="GO:0006225">
    <property type="term" value="P:UDP biosynthetic process"/>
    <property type="evidence" value="ECO:0000318"/>
    <property type="project" value="GO_Central"/>
</dbReference>
<dbReference type="Proteomes" id="UP000001593">
    <property type="component" value="Unassembled WGS sequence"/>
</dbReference>
<feature type="binding site" evidence="9">
    <location>
        <position position="43"/>
    </location>
    <ligand>
        <name>a ribonucleoside 5'-phosphate</name>
        <dbReference type="ChEBI" id="CHEBI:58043"/>
    </ligand>
</feature>
<evidence type="ECO:0000256" key="7">
    <source>
        <dbReference type="ARBA" id="ARBA00023242"/>
    </source>
</evidence>
<dbReference type="PANTHER" id="PTHR23359">
    <property type="entry name" value="NUCLEOTIDE KINASE"/>
    <property type="match status" value="1"/>
</dbReference>
<keyword evidence="3 9" id="KW-0547">Nucleotide-binding</keyword>
<comment type="function">
    <text evidence="9">Catalyzes the phosphorylation of pyrimidine nucleoside monophosphates at the expense of ATP. Plays an important role in de novo pyrimidine nucleotide biosynthesis. Has preference for UMP and CMP as phosphate acceptors.</text>
</comment>
<dbReference type="EC" id="2.7.4.14" evidence="9"/>
<dbReference type="GO" id="GO:0046705">
    <property type="term" value="P:CDP biosynthetic process"/>
    <property type="evidence" value="ECO:0000318"/>
    <property type="project" value="GO_Central"/>
</dbReference>
<evidence type="ECO:0000313" key="11">
    <source>
        <dbReference type="Proteomes" id="UP000001593"/>
    </source>
</evidence>
<gene>
    <name evidence="10" type="ORF">NEMVEDRAFT_v1g233285</name>
</gene>
<keyword evidence="6 9" id="KW-0665">Pyrimidine biosynthesis</keyword>
<organism evidence="10 11">
    <name type="scientific">Nematostella vectensis</name>
    <name type="common">Starlet sea anemone</name>
    <dbReference type="NCBI Taxonomy" id="45351"/>
    <lineage>
        <taxon>Eukaryota</taxon>
        <taxon>Metazoa</taxon>
        <taxon>Cnidaria</taxon>
        <taxon>Anthozoa</taxon>
        <taxon>Hexacorallia</taxon>
        <taxon>Actiniaria</taxon>
        <taxon>Edwardsiidae</taxon>
        <taxon>Nematostella</taxon>
    </lineage>
</organism>
<dbReference type="GO" id="GO:0005737">
    <property type="term" value="C:cytoplasm"/>
    <property type="evidence" value="ECO:0000318"/>
    <property type="project" value="GO_Central"/>
</dbReference>
<feature type="binding site" evidence="9">
    <location>
        <begin position="64"/>
        <end position="66"/>
    </location>
    <ligand>
        <name>a ribonucleoside 5'-phosphate</name>
        <dbReference type="ChEBI" id="CHEBI:58043"/>
    </ligand>
</feature>
<dbReference type="PhylomeDB" id="A7SJH0"/>
<protein>
    <recommendedName>
        <fullName evidence="9">UMP-CMP kinase</fullName>
        <ecNumber evidence="9">2.7.4.14</ecNumber>
    </recommendedName>
    <alternativeName>
        <fullName evidence="9">Deoxycytidylate kinase</fullName>
        <shortName evidence="9">CK</shortName>
        <shortName evidence="9">dCMP kinase</shortName>
    </alternativeName>
    <alternativeName>
        <fullName evidence="9">Uridine monophosphate/cytidine monophosphate kinase</fullName>
        <shortName evidence="9">UMP/CMP kinase</shortName>
        <shortName evidence="9">UMP/CMPK</shortName>
    </alternativeName>
</protein>
<feature type="binding site" evidence="9">
    <location>
        <position position="98"/>
    </location>
    <ligand>
        <name>CMP</name>
        <dbReference type="ChEBI" id="CHEBI:60377"/>
    </ligand>
</feature>
<dbReference type="Pfam" id="PF00406">
    <property type="entry name" value="ADK"/>
    <property type="match status" value="1"/>
</dbReference>
<evidence type="ECO:0000256" key="4">
    <source>
        <dbReference type="ARBA" id="ARBA00022777"/>
    </source>
</evidence>
<evidence type="ECO:0000256" key="2">
    <source>
        <dbReference type="ARBA" id="ARBA00022679"/>
    </source>
</evidence>
<keyword evidence="2 9" id="KW-0808">Transferase</keyword>
<dbReference type="AlphaFoldDB" id="A7SJH0"/>
<comment type="caution">
    <text evidence="9">Lacks conserved residue(s) required for the propagation of feature annotation.</text>
</comment>
<comment type="catalytic activity">
    <reaction evidence="9">
        <text>CMP + ATP = CDP + ADP</text>
        <dbReference type="Rhea" id="RHEA:11600"/>
        <dbReference type="ChEBI" id="CHEBI:30616"/>
        <dbReference type="ChEBI" id="CHEBI:58069"/>
        <dbReference type="ChEBI" id="CHEBI:60377"/>
        <dbReference type="ChEBI" id="CHEBI:456216"/>
        <dbReference type="EC" id="2.7.4.14"/>
    </reaction>
</comment>
<dbReference type="InterPro" id="IPR033690">
    <property type="entry name" value="Adenylat_kinase_CS"/>
</dbReference>
<comment type="catalytic activity">
    <reaction evidence="9">
        <text>dCMP + ATP = dCDP + ADP</text>
        <dbReference type="Rhea" id="RHEA:25094"/>
        <dbReference type="ChEBI" id="CHEBI:30616"/>
        <dbReference type="ChEBI" id="CHEBI:57566"/>
        <dbReference type="ChEBI" id="CHEBI:58593"/>
        <dbReference type="ChEBI" id="CHEBI:456216"/>
        <dbReference type="EC" id="2.7.4.14"/>
    </reaction>
</comment>
<feature type="binding site" evidence="9">
    <location>
        <begin position="91"/>
        <end position="94"/>
    </location>
    <ligand>
        <name>a ribonucleoside 5'-phosphate</name>
        <dbReference type="ChEBI" id="CHEBI:58043"/>
    </ligand>
</feature>
<dbReference type="GO" id="GO:0006207">
    <property type="term" value="P:'de novo' pyrimidine nucleobase biosynthetic process"/>
    <property type="evidence" value="ECO:0007669"/>
    <property type="project" value="InterPro"/>
</dbReference>
<dbReference type="InterPro" id="IPR000850">
    <property type="entry name" value="Adenylat/UMP-CMP_kin"/>
</dbReference>
<feature type="binding site" evidence="9">
    <location>
        <begin position="17"/>
        <end position="22"/>
    </location>
    <ligand>
        <name>ATP</name>
        <dbReference type="ChEBI" id="CHEBI:30616"/>
    </ligand>
</feature>
<evidence type="ECO:0000256" key="3">
    <source>
        <dbReference type="ARBA" id="ARBA00022741"/>
    </source>
</evidence>
<dbReference type="FunFam" id="3.40.50.300:FF:000315">
    <property type="entry name" value="Adenylate kinase 1"/>
    <property type="match status" value="1"/>
</dbReference>
<dbReference type="InterPro" id="IPR006266">
    <property type="entry name" value="UMP_CMP_kinase"/>
</dbReference>
<evidence type="ECO:0000256" key="1">
    <source>
        <dbReference type="ARBA" id="ARBA00022490"/>
    </source>
</evidence>
<sequence>MSSASKPVVIFVLGGPGAGKGTQCERIVKEYGYVHLSAGELLREERRSGSKDGDLIENCMTEGKIVPVAITVSLLQKAMAKSDVQKFLIDGFPRNEDNLQGWESRMNDKVDVKAVLFFECPEDICIGRIMSRGQSSGRPDDNIESLRKRFHTHENSTMPIIEHYRRQGLVKPISGAPTPDEVFLQVKRVFESLGE</sequence>
<keyword evidence="7 9" id="KW-0539">Nucleus</keyword>
<feature type="binding site" evidence="9">
    <location>
        <position position="138"/>
    </location>
    <ligand>
        <name>a ribonucleoside 5'-phosphate</name>
        <dbReference type="ChEBI" id="CHEBI:58043"/>
    </ligand>
</feature>
<feature type="binding site" evidence="9">
    <location>
        <position position="132"/>
    </location>
    <ligand>
        <name>ATP</name>
        <dbReference type="ChEBI" id="CHEBI:30616"/>
    </ligand>
</feature>
<feature type="binding site" evidence="9">
    <location>
        <position position="149"/>
    </location>
    <ligand>
        <name>a ribonucleoside 5'-phosphate</name>
        <dbReference type="ChEBI" id="CHEBI:58043"/>
    </ligand>
</feature>
<reference evidence="10 11" key="1">
    <citation type="journal article" date="2007" name="Science">
        <title>Sea anemone genome reveals ancestral eumetazoan gene repertoire and genomic organization.</title>
        <authorList>
            <person name="Putnam N.H."/>
            <person name="Srivastava M."/>
            <person name="Hellsten U."/>
            <person name="Dirks B."/>
            <person name="Chapman J."/>
            <person name="Salamov A."/>
            <person name="Terry A."/>
            <person name="Shapiro H."/>
            <person name="Lindquist E."/>
            <person name="Kapitonov V.V."/>
            <person name="Jurka J."/>
            <person name="Genikhovich G."/>
            <person name="Grigoriev I.V."/>
            <person name="Lucas S.M."/>
            <person name="Steele R.E."/>
            <person name="Finnerty J.R."/>
            <person name="Technau U."/>
            <person name="Martindale M.Q."/>
            <person name="Rokhsar D.S."/>
        </authorList>
    </citation>
    <scope>NUCLEOTIDE SEQUENCE [LARGE SCALE GENOMIC DNA]</scope>
    <source>
        <strain evidence="11">CH2 X CH6</strain>
    </source>
</reference>
<dbReference type="FunCoup" id="A7SJH0">
    <property type="interactions" value="795"/>
</dbReference>
<accession>A7SJH0</accession>
<dbReference type="OMA" id="EQTMPVI"/>
<dbReference type="GO" id="GO:0005634">
    <property type="term" value="C:nucleus"/>
    <property type="evidence" value="ECO:0000318"/>
    <property type="project" value="GO_Central"/>
</dbReference>
<dbReference type="OrthoDB" id="442176at2759"/>
<dbReference type="CDD" id="cd01428">
    <property type="entry name" value="ADK"/>
    <property type="match status" value="1"/>
</dbReference>
<dbReference type="PROSITE" id="PS00113">
    <property type="entry name" value="ADENYLATE_KINASE"/>
    <property type="match status" value="1"/>
</dbReference>
<dbReference type="PRINTS" id="PR00094">
    <property type="entry name" value="ADENYLTKNASE"/>
</dbReference>
<comment type="subunit">
    <text evidence="9">Monomer.</text>
</comment>
<dbReference type="SUPFAM" id="SSF52540">
    <property type="entry name" value="P-loop containing nucleoside triphosphate hydrolases"/>
    <property type="match status" value="1"/>
</dbReference>
<feature type="region of interest" description="LID" evidence="9">
    <location>
        <begin position="131"/>
        <end position="141"/>
    </location>
</feature>
<evidence type="ECO:0000256" key="6">
    <source>
        <dbReference type="ARBA" id="ARBA00022975"/>
    </source>
</evidence>
<comment type="cofactor">
    <cofactor evidence="9">
        <name>Mg(2+)</name>
        <dbReference type="ChEBI" id="CHEBI:18420"/>
    </cofactor>
    <text evidence="9">Binds 1 Mg(2+) ion per monomer.</text>
</comment>
<dbReference type="KEGG" id="nve:5507612"/>
<dbReference type="InterPro" id="IPR027417">
    <property type="entry name" value="P-loop_NTPase"/>
</dbReference>
<comment type="subcellular location">
    <subcellularLocation>
        <location evidence="9">Cytoplasm</location>
    </subcellularLocation>
    <subcellularLocation>
        <location evidence="9">Nucleus</location>
    </subcellularLocation>
</comment>
<feature type="binding site" evidence="9">
    <location>
        <position position="177"/>
    </location>
    <ligand>
        <name>ATP</name>
        <dbReference type="ChEBI" id="CHEBI:30616"/>
    </ligand>
</feature>
<dbReference type="eggNOG" id="KOG3079">
    <property type="taxonomic scope" value="Eukaryota"/>
</dbReference>
<dbReference type="STRING" id="45351.A7SJH0"/>
<comment type="catalytic activity">
    <reaction evidence="8 9">
        <text>UMP + ATP = UDP + ADP</text>
        <dbReference type="Rhea" id="RHEA:24400"/>
        <dbReference type="ChEBI" id="CHEBI:30616"/>
        <dbReference type="ChEBI" id="CHEBI:57865"/>
        <dbReference type="ChEBI" id="CHEBI:58223"/>
        <dbReference type="ChEBI" id="CHEBI:456216"/>
        <dbReference type="EC" id="2.7.4.14"/>
    </reaction>
</comment>
<comment type="similarity">
    <text evidence="9">Belongs to the adenylate kinase family. UMP-CMP kinase subfamily.</text>
</comment>
<dbReference type="GO" id="GO:0036431">
    <property type="term" value="F:dCMP kinase activity"/>
    <property type="evidence" value="ECO:0007669"/>
    <property type="project" value="RHEA"/>
</dbReference>
<keyword evidence="1 9" id="KW-0963">Cytoplasm</keyword>
<proteinExistence type="inferred from homology"/>
<comment type="domain">
    <text evidence="9">Consists of three domains, a large central CORE domain and two small peripheral domains, NMPbind and LID, which undergo movements during catalysis. The LID domain closes over the site of phosphoryl transfer upon ATP binding. Assembling and dissambling the active center during each catalytic cycle provides an effective means to prevent ATP hydrolysis.</text>
</comment>
<dbReference type="GO" id="GO:0005524">
    <property type="term" value="F:ATP binding"/>
    <property type="evidence" value="ECO:0007669"/>
    <property type="project" value="UniProtKB-KW"/>
</dbReference>
<dbReference type="HOGENOM" id="CLU_032354_0_3_1"/>
<keyword evidence="5 9" id="KW-0067">ATP-binding</keyword>